<feature type="domain" description="STAS" evidence="6">
    <location>
        <begin position="452"/>
        <end position="560"/>
    </location>
</feature>
<evidence type="ECO:0000259" key="6">
    <source>
        <dbReference type="PROSITE" id="PS50801"/>
    </source>
</evidence>
<dbReference type="Gene3D" id="3.30.750.24">
    <property type="entry name" value="STAS domain"/>
    <property type="match status" value="1"/>
</dbReference>
<feature type="transmembrane region" description="Helical" evidence="5">
    <location>
        <begin position="131"/>
        <end position="149"/>
    </location>
</feature>
<evidence type="ECO:0000256" key="5">
    <source>
        <dbReference type="SAM" id="Phobius"/>
    </source>
</evidence>
<dbReference type="GO" id="GO:0055085">
    <property type="term" value="P:transmembrane transport"/>
    <property type="evidence" value="ECO:0007669"/>
    <property type="project" value="InterPro"/>
</dbReference>
<comment type="subcellular location">
    <subcellularLocation>
        <location evidence="1">Membrane</location>
        <topology evidence="1">Multi-pass membrane protein</topology>
    </subcellularLocation>
</comment>
<feature type="transmembrane region" description="Helical" evidence="5">
    <location>
        <begin position="348"/>
        <end position="366"/>
    </location>
</feature>
<sequence length="578" mass="61572">MNVTKFVPIVDTLRTYDKKNFRFDLIAALTVAVVALPQSMAYAMIAGVSPAYGLYSAIVLTIIGSAFGSSHHLATGPTNAICLLISSYMAAYVGQGNFFATLFLLTFMVGAIQFAMGVFRLGSLVNYVSHAVIVGFTAGAGVIIAMGQLNSLLGIKLPSGHLSSIGKVIACFENIDKTNYVALGLGLFTIAVILICKKINKNLPGALLGIIFSVVLVMVFDLEKYGLKMAGNIPTAIPPLSMPNFSLEAAGDLAVGALVVAIIGLVEAVSISKAIASRTLQKIDPNQEFIGQGLANMVGAFLSSIPGSGSFTRSAITYQNGGKTRLTGVMVGFIILIVLIFFAPYAKYIPNASLAGVIMVVAYSMIDKKAVAKVLKTNRNDAIVLVVTALTTILAPELEDAIYAGVAISLILYLKDSGVASVRTLTPVQASDGRFVEQEFNGQRSISGEQPISIIQLEGNLYFGSSADLENKLNNAFNDAKVFLIRFKGVGVIDITALEVIEAFINRAQSDGRKVILSGVDAKLYKMLEKMHIVHHIGEENIFMSEDEVFASSGKALEEASSFVRSVNYSVQERTVQA</sequence>
<feature type="transmembrane region" description="Helical" evidence="5">
    <location>
        <begin position="180"/>
        <end position="196"/>
    </location>
</feature>
<dbReference type="STRING" id="868595.Desca_1172"/>
<gene>
    <name evidence="7" type="ordered locus">Desca_1172</name>
</gene>
<dbReference type="PANTHER" id="PTHR11814">
    <property type="entry name" value="SULFATE TRANSPORTER"/>
    <property type="match status" value="1"/>
</dbReference>
<feature type="transmembrane region" description="Helical" evidence="5">
    <location>
        <begin position="99"/>
        <end position="119"/>
    </location>
</feature>
<proteinExistence type="predicted"/>
<feature type="transmembrane region" description="Helical" evidence="5">
    <location>
        <begin position="21"/>
        <end position="45"/>
    </location>
</feature>
<dbReference type="HOGENOM" id="CLU_003182_13_1_9"/>
<dbReference type="Pfam" id="PF01740">
    <property type="entry name" value="STAS"/>
    <property type="match status" value="1"/>
</dbReference>
<evidence type="ECO:0000256" key="1">
    <source>
        <dbReference type="ARBA" id="ARBA00004141"/>
    </source>
</evidence>
<dbReference type="InterPro" id="IPR011547">
    <property type="entry name" value="SLC26A/SulP_dom"/>
</dbReference>
<protein>
    <submittedName>
        <fullName evidence="7">Sulphate transporter</fullName>
    </submittedName>
</protein>
<dbReference type="InterPro" id="IPR036513">
    <property type="entry name" value="STAS_dom_sf"/>
</dbReference>
<reference evidence="7" key="1">
    <citation type="submission" date="2011-05" db="EMBL/GenBank/DDBJ databases">
        <title>Complete sequence of Desulfotomaculum carboxydivorans CO-1-SRB.</title>
        <authorList>
            <consortium name="US DOE Joint Genome Institute"/>
            <person name="Lucas S."/>
            <person name="Han J."/>
            <person name="Lapidus A."/>
            <person name="Cheng J.-F."/>
            <person name="Goodwin L."/>
            <person name="Pitluck S."/>
            <person name="Peters L."/>
            <person name="Mikhailova N."/>
            <person name="Lu M."/>
            <person name="Han C."/>
            <person name="Tapia R."/>
            <person name="Land M."/>
            <person name="Hauser L."/>
            <person name="Kyrpides N."/>
            <person name="Ivanova N."/>
            <person name="Pagani I."/>
            <person name="Stams A."/>
            <person name="Plugge C."/>
            <person name="Muyzer G."/>
            <person name="Kuever J."/>
            <person name="Parshina S."/>
            <person name="Ivanova A."/>
            <person name="Nazina T."/>
            <person name="Woyke T."/>
        </authorList>
    </citation>
    <scope>NUCLEOTIDE SEQUENCE [LARGE SCALE GENOMIC DNA]</scope>
    <source>
        <strain evidence="7">CO-1-SRB</strain>
    </source>
</reference>
<evidence type="ECO:0000256" key="3">
    <source>
        <dbReference type="ARBA" id="ARBA00022989"/>
    </source>
</evidence>
<dbReference type="GO" id="GO:0016020">
    <property type="term" value="C:membrane"/>
    <property type="evidence" value="ECO:0007669"/>
    <property type="project" value="UniProtKB-SubCell"/>
</dbReference>
<dbReference type="RefSeq" id="WP_003544467.1">
    <property type="nucleotide sequence ID" value="NC_015565.1"/>
</dbReference>
<dbReference type="AlphaFoldDB" id="F6B3K7"/>
<organism evidence="7 8">
    <name type="scientific">Desulfotomaculum nigrificans (strain DSM 14880 / VKM B-2319 / CO-1-SRB)</name>
    <name type="common">Desulfotomaculum carboxydivorans</name>
    <dbReference type="NCBI Taxonomy" id="868595"/>
    <lineage>
        <taxon>Bacteria</taxon>
        <taxon>Bacillati</taxon>
        <taxon>Bacillota</taxon>
        <taxon>Clostridia</taxon>
        <taxon>Eubacteriales</taxon>
        <taxon>Desulfotomaculaceae</taxon>
        <taxon>Desulfotomaculum</taxon>
    </lineage>
</organism>
<keyword evidence="3 5" id="KW-1133">Transmembrane helix</keyword>
<dbReference type="CDD" id="cd07042">
    <property type="entry name" value="STAS_SulP_like_sulfate_transporter"/>
    <property type="match status" value="1"/>
</dbReference>
<feature type="transmembrane region" description="Helical" evidence="5">
    <location>
        <begin position="51"/>
        <end position="69"/>
    </location>
</feature>
<evidence type="ECO:0000256" key="4">
    <source>
        <dbReference type="ARBA" id="ARBA00023136"/>
    </source>
</evidence>
<dbReference type="Proteomes" id="UP000009226">
    <property type="component" value="Chromosome"/>
</dbReference>
<dbReference type="InterPro" id="IPR002645">
    <property type="entry name" value="STAS_dom"/>
</dbReference>
<evidence type="ECO:0000256" key="2">
    <source>
        <dbReference type="ARBA" id="ARBA00022692"/>
    </source>
</evidence>
<keyword evidence="8" id="KW-1185">Reference proteome</keyword>
<dbReference type="EMBL" id="CP002736">
    <property type="protein sequence ID" value="AEF94036.1"/>
    <property type="molecule type" value="Genomic_DNA"/>
</dbReference>
<dbReference type="eggNOG" id="COG0659">
    <property type="taxonomic scope" value="Bacteria"/>
</dbReference>
<keyword evidence="2 5" id="KW-0812">Transmembrane</keyword>
<dbReference type="SUPFAM" id="SSF52091">
    <property type="entry name" value="SpoIIaa-like"/>
    <property type="match status" value="1"/>
</dbReference>
<dbReference type="Pfam" id="PF00916">
    <property type="entry name" value="Sulfate_transp"/>
    <property type="match status" value="1"/>
</dbReference>
<feature type="transmembrane region" description="Helical" evidence="5">
    <location>
        <begin position="203"/>
        <end position="220"/>
    </location>
</feature>
<dbReference type="InterPro" id="IPR001902">
    <property type="entry name" value="SLC26A/SulP_fam"/>
</dbReference>
<feature type="transmembrane region" description="Helical" evidence="5">
    <location>
        <begin position="326"/>
        <end position="342"/>
    </location>
</feature>
<dbReference type="KEGG" id="dca:Desca_1172"/>
<evidence type="ECO:0000313" key="8">
    <source>
        <dbReference type="Proteomes" id="UP000009226"/>
    </source>
</evidence>
<name>F6B3K7_DESCC</name>
<feature type="transmembrane region" description="Helical" evidence="5">
    <location>
        <begin position="253"/>
        <end position="272"/>
    </location>
</feature>
<evidence type="ECO:0000313" key="7">
    <source>
        <dbReference type="EMBL" id="AEF94036.1"/>
    </source>
</evidence>
<dbReference type="PROSITE" id="PS50801">
    <property type="entry name" value="STAS"/>
    <property type="match status" value="1"/>
</dbReference>
<keyword evidence="4 5" id="KW-0472">Membrane</keyword>
<accession>F6B3K7</accession>